<protein>
    <submittedName>
        <fullName evidence="1">Uncharacterized protein</fullName>
    </submittedName>
</protein>
<gene>
    <name evidence="1" type="ORF">KPH14_009859</name>
</gene>
<name>A0AAD9RVX6_9HYME</name>
<reference evidence="1" key="2">
    <citation type="journal article" date="2023" name="Commun. Biol.">
        <title>Intrasexual cuticular hydrocarbon dimorphism in a wasp sheds light on hydrocarbon biosynthesis genes in Hymenoptera.</title>
        <authorList>
            <person name="Moris V.C."/>
            <person name="Podsiadlowski L."/>
            <person name="Martin S."/>
            <person name="Oeyen J.P."/>
            <person name="Donath A."/>
            <person name="Petersen M."/>
            <person name="Wilbrandt J."/>
            <person name="Misof B."/>
            <person name="Liedtke D."/>
            <person name="Thamm M."/>
            <person name="Scheiner R."/>
            <person name="Schmitt T."/>
            <person name="Niehuis O."/>
        </authorList>
    </citation>
    <scope>NUCLEOTIDE SEQUENCE</scope>
    <source>
        <strain evidence="1">GBR_01_08_01A</strain>
    </source>
</reference>
<reference evidence="1" key="1">
    <citation type="submission" date="2021-08" db="EMBL/GenBank/DDBJ databases">
        <authorList>
            <person name="Misof B."/>
            <person name="Oliver O."/>
            <person name="Podsiadlowski L."/>
            <person name="Donath A."/>
            <person name="Peters R."/>
            <person name="Mayer C."/>
            <person name="Rust J."/>
            <person name="Gunkel S."/>
            <person name="Lesny P."/>
            <person name="Martin S."/>
            <person name="Oeyen J.P."/>
            <person name="Petersen M."/>
            <person name="Panagiotis P."/>
            <person name="Wilbrandt J."/>
            <person name="Tanja T."/>
        </authorList>
    </citation>
    <scope>NUCLEOTIDE SEQUENCE</scope>
    <source>
        <strain evidence="1">GBR_01_08_01A</strain>
        <tissue evidence="1">Thorax + abdomen</tissue>
    </source>
</reference>
<evidence type="ECO:0000313" key="2">
    <source>
        <dbReference type="Proteomes" id="UP001258017"/>
    </source>
</evidence>
<accession>A0AAD9RVX6</accession>
<proteinExistence type="predicted"/>
<evidence type="ECO:0000313" key="1">
    <source>
        <dbReference type="EMBL" id="KAK2586929.1"/>
    </source>
</evidence>
<comment type="caution">
    <text evidence="1">The sequence shown here is derived from an EMBL/GenBank/DDBJ whole genome shotgun (WGS) entry which is preliminary data.</text>
</comment>
<dbReference type="Proteomes" id="UP001258017">
    <property type="component" value="Unassembled WGS sequence"/>
</dbReference>
<dbReference type="AlphaFoldDB" id="A0AAD9RVX6"/>
<keyword evidence="2" id="KW-1185">Reference proteome</keyword>
<organism evidence="1 2">
    <name type="scientific">Odynerus spinipes</name>
    <dbReference type="NCBI Taxonomy" id="1348599"/>
    <lineage>
        <taxon>Eukaryota</taxon>
        <taxon>Metazoa</taxon>
        <taxon>Ecdysozoa</taxon>
        <taxon>Arthropoda</taxon>
        <taxon>Hexapoda</taxon>
        <taxon>Insecta</taxon>
        <taxon>Pterygota</taxon>
        <taxon>Neoptera</taxon>
        <taxon>Endopterygota</taxon>
        <taxon>Hymenoptera</taxon>
        <taxon>Apocrita</taxon>
        <taxon>Aculeata</taxon>
        <taxon>Vespoidea</taxon>
        <taxon>Vespidae</taxon>
        <taxon>Eumeninae</taxon>
        <taxon>Odynerus</taxon>
    </lineage>
</organism>
<sequence length="74" mass="8385">MHYVLLRLVEVRRVIAPPSCSTPNQWTRAGQHGDSVNVYTKRHQHHAGCRAEEVAIALGEIPQDEEAKKKEDAR</sequence>
<dbReference type="EMBL" id="JAIFRP010000010">
    <property type="protein sequence ID" value="KAK2586929.1"/>
    <property type="molecule type" value="Genomic_DNA"/>
</dbReference>